<evidence type="ECO:0000313" key="5">
    <source>
        <dbReference type="EMBL" id="KAF0697595.1"/>
    </source>
</evidence>
<reference evidence="5" key="2">
    <citation type="submission" date="2019-06" db="EMBL/GenBank/DDBJ databases">
        <title>Genomics analysis of Aphanomyces spp. identifies a new class of oomycete effector associated with host adaptation.</title>
        <authorList>
            <person name="Gaulin E."/>
        </authorList>
    </citation>
    <scope>NUCLEOTIDE SEQUENCE</scope>
    <source>
        <strain evidence="5">CBS 578.67</strain>
    </source>
</reference>
<evidence type="ECO:0000256" key="2">
    <source>
        <dbReference type="ARBA" id="ARBA00022723"/>
    </source>
</evidence>
<keyword evidence="2" id="KW-0479">Metal-binding</keyword>
<feature type="signal peptide" evidence="3">
    <location>
        <begin position="1"/>
        <end position="23"/>
    </location>
</feature>
<dbReference type="InterPro" id="IPR027806">
    <property type="entry name" value="HARBI1_dom"/>
</dbReference>
<dbReference type="EMBL" id="VJMH01005302">
    <property type="protein sequence ID" value="KAF0697595.1"/>
    <property type="molecule type" value="Genomic_DNA"/>
</dbReference>
<feature type="domain" description="DDE Tnp4" evidence="4">
    <location>
        <begin position="158"/>
        <end position="316"/>
    </location>
</feature>
<evidence type="ECO:0000313" key="6">
    <source>
        <dbReference type="EMBL" id="VFT88590.1"/>
    </source>
</evidence>
<dbReference type="Pfam" id="PF13359">
    <property type="entry name" value="DDE_Tnp_4"/>
    <property type="match status" value="1"/>
</dbReference>
<name>A0A485KU61_9STRA</name>
<dbReference type="GO" id="GO:0046872">
    <property type="term" value="F:metal ion binding"/>
    <property type="evidence" value="ECO:0007669"/>
    <property type="project" value="UniProtKB-KW"/>
</dbReference>
<keyword evidence="3" id="KW-0732">Signal</keyword>
<dbReference type="OrthoDB" id="71298at2759"/>
<feature type="chain" id="PRO_5033437181" evidence="3">
    <location>
        <begin position="24"/>
        <end position="346"/>
    </location>
</feature>
<evidence type="ECO:0000256" key="3">
    <source>
        <dbReference type="SAM" id="SignalP"/>
    </source>
</evidence>
<dbReference type="AlphaFoldDB" id="A0A485KU61"/>
<sequence>MDTILPVLGLLVALAASASRSRAISIPANRFDLADLTDADCRFKFRFNKQQIPELTQLLEVPDPFKTKARYRATAVEAVCIMLNRLAWPHRLGSMVQTFGRSREALSSIANETMLHVHSRFGHLLEWDDARINREWMQQCADAIHKHGAPLKTCIGFIDGTVREICRPGKKIQKAAYNGHKRKHAVKYQAVSMPDGLIVHLYGPEPGSRHDAYLLARSDLVNKLRGKLQVDDGQRFVIYGDPAYGISDVIVSGFKGAKLTDDEAEFNRRMSAVRVSVEWGFGIVRNLWTFVDYKGSQKLWLQAVGVHYSVAVILTNLHTCMKQGNQVSCFFGVKPPTAKDYLHSKS</sequence>
<dbReference type="Proteomes" id="UP000332933">
    <property type="component" value="Unassembled WGS sequence"/>
</dbReference>
<evidence type="ECO:0000259" key="4">
    <source>
        <dbReference type="Pfam" id="PF13359"/>
    </source>
</evidence>
<proteinExistence type="predicted"/>
<dbReference type="EMBL" id="CAADRA010005323">
    <property type="protein sequence ID" value="VFT88590.1"/>
    <property type="molecule type" value="Genomic_DNA"/>
</dbReference>
<protein>
    <submittedName>
        <fullName evidence="6">Aste57867_11733 protein</fullName>
    </submittedName>
</protein>
<accession>A0A485KU61</accession>
<dbReference type="PANTHER" id="PTHR34615:SF1">
    <property type="entry name" value="PX DOMAIN-CONTAINING PROTEIN"/>
    <property type="match status" value="1"/>
</dbReference>
<gene>
    <name evidence="6" type="primary">Aste57867_11733</name>
    <name evidence="5" type="ORF">As57867_011689</name>
    <name evidence="6" type="ORF">ASTE57867_11733</name>
</gene>
<comment type="cofactor">
    <cofactor evidence="1">
        <name>a divalent metal cation</name>
        <dbReference type="ChEBI" id="CHEBI:60240"/>
    </cofactor>
</comment>
<reference evidence="6 7" key="1">
    <citation type="submission" date="2019-03" db="EMBL/GenBank/DDBJ databases">
        <authorList>
            <person name="Gaulin E."/>
            <person name="Dumas B."/>
        </authorList>
    </citation>
    <scope>NUCLEOTIDE SEQUENCE [LARGE SCALE GENOMIC DNA]</scope>
    <source>
        <strain evidence="6">CBS 568.67</strain>
    </source>
</reference>
<keyword evidence="7" id="KW-1185">Reference proteome</keyword>
<dbReference type="PANTHER" id="PTHR34615">
    <property type="entry name" value="PX DOMAIN-CONTAINING PROTEIN"/>
    <property type="match status" value="1"/>
</dbReference>
<evidence type="ECO:0000256" key="1">
    <source>
        <dbReference type="ARBA" id="ARBA00001968"/>
    </source>
</evidence>
<organism evidence="6 7">
    <name type="scientific">Aphanomyces stellatus</name>
    <dbReference type="NCBI Taxonomy" id="120398"/>
    <lineage>
        <taxon>Eukaryota</taxon>
        <taxon>Sar</taxon>
        <taxon>Stramenopiles</taxon>
        <taxon>Oomycota</taxon>
        <taxon>Saprolegniomycetes</taxon>
        <taxon>Saprolegniales</taxon>
        <taxon>Verrucalvaceae</taxon>
        <taxon>Aphanomyces</taxon>
    </lineage>
</organism>
<evidence type="ECO:0000313" key="7">
    <source>
        <dbReference type="Proteomes" id="UP000332933"/>
    </source>
</evidence>